<feature type="region of interest" description="Disordered" evidence="1">
    <location>
        <begin position="1"/>
        <end position="22"/>
    </location>
</feature>
<comment type="caution">
    <text evidence="3">The sequence shown here is derived from an EMBL/GenBank/DDBJ whole genome shotgun (WGS) entry which is preliminary data.</text>
</comment>
<reference evidence="3 4" key="1">
    <citation type="journal article" date="2005" name="Nature">
        <title>The genome of the social amoeba Dictyostelium discoideum.</title>
        <authorList>
            <consortium name="The Dictyostelium discoideum Sequencing Consortium"/>
            <person name="Eichinger L."/>
            <person name="Pachebat J.A."/>
            <person name="Glockner G."/>
            <person name="Rajandream M.A."/>
            <person name="Sucgang R."/>
            <person name="Berriman M."/>
            <person name="Song J."/>
            <person name="Olsen R."/>
            <person name="Szafranski K."/>
            <person name="Xu Q."/>
            <person name="Tunggal B."/>
            <person name="Kummerfeld S."/>
            <person name="Madera M."/>
            <person name="Konfortov B.A."/>
            <person name="Rivero F."/>
            <person name="Bankier A.T."/>
            <person name="Lehmann R."/>
            <person name="Hamlin N."/>
            <person name="Davies R."/>
            <person name="Gaudet P."/>
            <person name="Fey P."/>
            <person name="Pilcher K."/>
            <person name="Chen G."/>
            <person name="Saunders D."/>
            <person name="Sodergren E."/>
            <person name="Davis P."/>
            <person name="Kerhornou A."/>
            <person name="Nie X."/>
            <person name="Hall N."/>
            <person name="Anjard C."/>
            <person name="Hemphill L."/>
            <person name="Bason N."/>
            <person name="Farbrother P."/>
            <person name="Desany B."/>
            <person name="Just E."/>
            <person name="Morio T."/>
            <person name="Rost R."/>
            <person name="Churcher C."/>
            <person name="Cooper J."/>
            <person name="Haydock S."/>
            <person name="van Driessche N."/>
            <person name="Cronin A."/>
            <person name="Goodhead I."/>
            <person name="Muzny D."/>
            <person name="Mourier T."/>
            <person name="Pain A."/>
            <person name="Lu M."/>
            <person name="Harper D."/>
            <person name="Lindsay R."/>
            <person name="Hauser H."/>
            <person name="James K."/>
            <person name="Quiles M."/>
            <person name="Madan Babu M."/>
            <person name="Saito T."/>
            <person name="Buchrieser C."/>
            <person name="Wardroper A."/>
            <person name="Felder M."/>
            <person name="Thangavelu M."/>
            <person name="Johnson D."/>
            <person name="Knights A."/>
            <person name="Loulseged H."/>
            <person name="Mungall K."/>
            <person name="Oliver K."/>
            <person name="Price C."/>
            <person name="Quail M.A."/>
            <person name="Urushihara H."/>
            <person name="Hernandez J."/>
            <person name="Rabbinowitsch E."/>
            <person name="Steffen D."/>
            <person name="Sanders M."/>
            <person name="Ma J."/>
            <person name="Kohara Y."/>
            <person name="Sharp S."/>
            <person name="Simmonds M."/>
            <person name="Spiegler S."/>
            <person name="Tivey A."/>
            <person name="Sugano S."/>
            <person name="White B."/>
            <person name="Walker D."/>
            <person name="Woodward J."/>
            <person name="Winckler T."/>
            <person name="Tanaka Y."/>
            <person name="Shaulsky G."/>
            <person name="Schleicher M."/>
            <person name="Weinstock G."/>
            <person name="Rosenthal A."/>
            <person name="Cox E.C."/>
            <person name="Chisholm R.L."/>
            <person name="Gibbs R."/>
            <person name="Loomis W.F."/>
            <person name="Platzer M."/>
            <person name="Kay R.R."/>
            <person name="Williams J."/>
            <person name="Dear P.H."/>
            <person name="Noegel A.A."/>
            <person name="Barrell B."/>
            <person name="Kuspa A."/>
        </authorList>
    </citation>
    <scope>NUCLEOTIDE SEQUENCE [LARGE SCALE GENOMIC DNA]</scope>
    <source>
        <strain evidence="3 4">AX4</strain>
    </source>
</reference>
<evidence type="ECO:0000313" key="4">
    <source>
        <dbReference type="Proteomes" id="UP000002195"/>
    </source>
</evidence>
<dbReference type="GeneID" id="8623326"/>
<accession>Q54T78</accession>
<evidence type="ECO:0000256" key="1">
    <source>
        <dbReference type="SAM" id="MobiDB-lite"/>
    </source>
</evidence>
<dbReference type="PaxDb" id="44689-DDB0220440"/>
<feature type="compositionally biased region" description="Basic and acidic residues" evidence="1">
    <location>
        <begin position="1"/>
        <end position="12"/>
    </location>
</feature>
<protein>
    <submittedName>
        <fullName evidence="3">Argonaut-like protein</fullName>
    </submittedName>
</protein>
<name>Q54T78_DICDI</name>
<dbReference type="RefSeq" id="XP_640373.1">
    <property type="nucleotide sequence ID" value="XM_635281.1"/>
</dbReference>
<dbReference type="AlphaFoldDB" id="Q54T78"/>
<gene>
    <name evidence="3" type="primary">agnF</name>
    <name evidence="3" type="ORF">DDB_G0281959</name>
</gene>
<dbReference type="InterPro" id="IPR003100">
    <property type="entry name" value="PAZ_dom"/>
</dbReference>
<dbReference type="KEGG" id="ddi:DDB_G0281959"/>
<dbReference type="HOGENOM" id="CLU_1613851_0_0_1"/>
<dbReference type="GO" id="GO:0003723">
    <property type="term" value="F:RNA binding"/>
    <property type="evidence" value="ECO:0007669"/>
    <property type="project" value="InterPro"/>
</dbReference>
<dbReference type="InterPro" id="IPR036085">
    <property type="entry name" value="PAZ_dom_sf"/>
</dbReference>
<sequence length="165" mass="19958">MTYLCDKKREVEGDIDEEKGSTKRFKSQGNIEYGNQKQFEPIITHSSQLAPSYQYPPHQYQYYPHQYPPYQQQYPLHYQYYNQNQQHFFDSSSQNQQYLPQFHQYHQPYLIPLLKKELIGSIVITLYNNKTYRINSIEWNKTPETKFTPNIGSDMSFENLWTKSY</sequence>
<keyword evidence="4" id="KW-1185">Reference proteome</keyword>
<dbReference type="VEuPathDB" id="AmoebaDB:DDB_G0281959"/>
<proteinExistence type="predicted"/>
<dbReference type="Gene3D" id="2.170.260.10">
    <property type="entry name" value="paz domain"/>
    <property type="match status" value="1"/>
</dbReference>
<organism evidence="3 4">
    <name type="scientific">Dictyostelium discoideum</name>
    <name type="common">Social amoeba</name>
    <dbReference type="NCBI Taxonomy" id="44689"/>
    <lineage>
        <taxon>Eukaryota</taxon>
        <taxon>Amoebozoa</taxon>
        <taxon>Evosea</taxon>
        <taxon>Eumycetozoa</taxon>
        <taxon>Dictyostelia</taxon>
        <taxon>Dictyosteliales</taxon>
        <taxon>Dictyosteliaceae</taxon>
        <taxon>Dictyostelium</taxon>
    </lineage>
</organism>
<dbReference type="PROSITE" id="PS50821">
    <property type="entry name" value="PAZ"/>
    <property type="match status" value="1"/>
</dbReference>
<dbReference type="InParanoid" id="Q54T78"/>
<evidence type="ECO:0000313" key="3">
    <source>
        <dbReference type="EMBL" id="EAL66401.1"/>
    </source>
</evidence>
<dbReference type="SUPFAM" id="SSF101690">
    <property type="entry name" value="PAZ domain"/>
    <property type="match status" value="1"/>
</dbReference>
<feature type="domain" description="PAZ" evidence="2">
    <location>
        <begin position="109"/>
        <end position="165"/>
    </location>
</feature>
<evidence type="ECO:0000259" key="2">
    <source>
        <dbReference type="PROSITE" id="PS50821"/>
    </source>
</evidence>
<dbReference type="Proteomes" id="UP000002195">
    <property type="component" value="Unassembled WGS sequence"/>
</dbReference>
<dbReference type="Pfam" id="PF02170">
    <property type="entry name" value="PAZ"/>
    <property type="match status" value="1"/>
</dbReference>
<dbReference type="EMBL" id="AAFI02000044">
    <property type="protein sequence ID" value="EAL66401.1"/>
    <property type="molecule type" value="Genomic_DNA"/>
</dbReference>
<dbReference type="SMR" id="Q54T78"/>
<dbReference type="dictyBase" id="DDB_G0281959">
    <property type="gene designation" value="agnF"/>
</dbReference>